<evidence type="ECO:0000256" key="9">
    <source>
        <dbReference type="ARBA" id="ARBA00022842"/>
    </source>
</evidence>
<evidence type="ECO:0000256" key="8">
    <source>
        <dbReference type="ARBA" id="ARBA00022801"/>
    </source>
</evidence>
<keyword evidence="4 13" id="KW-0540">Nuclease</keyword>
<keyword evidence="6 13" id="KW-0255">Endonuclease</keyword>
<evidence type="ECO:0000259" key="15">
    <source>
        <dbReference type="SMART" id="SM00891"/>
    </source>
</evidence>
<dbReference type="SUPFAM" id="SSF52980">
    <property type="entry name" value="Restriction endonuclease-like"/>
    <property type="match status" value="1"/>
</dbReference>
<evidence type="ECO:0000256" key="5">
    <source>
        <dbReference type="ARBA" id="ARBA00022723"/>
    </source>
</evidence>
<evidence type="ECO:0000256" key="13">
    <source>
        <dbReference type="RuleBase" id="RU369042"/>
    </source>
</evidence>
<dbReference type="GO" id="GO:0008821">
    <property type="term" value="F:crossover junction DNA endonuclease activity"/>
    <property type="evidence" value="ECO:0007669"/>
    <property type="project" value="UniProtKB-UniRule"/>
</dbReference>
<dbReference type="GO" id="GO:0005634">
    <property type="term" value="C:nucleus"/>
    <property type="evidence" value="ECO:0007669"/>
    <property type="project" value="UniProtKB-SubCell"/>
</dbReference>
<dbReference type="GO" id="GO:0048257">
    <property type="term" value="F:3'-flap endonuclease activity"/>
    <property type="evidence" value="ECO:0007669"/>
    <property type="project" value="TreeGrafter"/>
</dbReference>
<keyword evidence="11 13" id="KW-0234">DNA repair</keyword>
<feature type="region of interest" description="Disordered" evidence="14">
    <location>
        <begin position="8"/>
        <end position="44"/>
    </location>
</feature>
<evidence type="ECO:0000256" key="1">
    <source>
        <dbReference type="ARBA" id="ARBA00001946"/>
    </source>
</evidence>
<sequence>KCDEYFQEVESDSNVQHRTGNDEEAVTHSNIRNGSSSTRTPSSQELASENISYVYCQPSDQAEVVLIADVRENHGSMRGNTVVEYLTSSNHRMETRALSVGDYLWVLRKIDGTEMVLDWVVERKTWHDLQQSIRLGRYEEQKQRLCRSPMQNMVYLVEGKFTSEYAACEQALATTMVMHGFMIQRTKSPQETAEFLCRLTAHLKMATSKRHVTGISYESLQELSRKTRADTVKDVWIRQLMICPGMSSERAQQVADRFPSMAAMIQQYSQAERTQANSLLSSMVPGVNRTLSMQMSKFFSSVLPV</sequence>
<accession>A0A368GBG2</accession>
<proteinExistence type="inferred from homology"/>
<evidence type="ECO:0000256" key="14">
    <source>
        <dbReference type="SAM" id="MobiDB-lite"/>
    </source>
</evidence>
<organism evidence="16 17">
    <name type="scientific">Ancylostoma caninum</name>
    <name type="common">Dog hookworm</name>
    <dbReference type="NCBI Taxonomy" id="29170"/>
    <lineage>
        <taxon>Eukaryota</taxon>
        <taxon>Metazoa</taxon>
        <taxon>Ecdysozoa</taxon>
        <taxon>Nematoda</taxon>
        <taxon>Chromadorea</taxon>
        <taxon>Rhabditida</taxon>
        <taxon>Rhabditina</taxon>
        <taxon>Rhabditomorpha</taxon>
        <taxon>Strongyloidea</taxon>
        <taxon>Ancylostomatidae</taxon>
        <taxon>Ancylostomatinae</taxon>
        <taxon>Ancylostoma</taxon>
    </lineage>
</organism>
<dbReference type="GO" id="GO:0000727">
    <property type="term" value="P:double-strand break repair via break-induced replication"/>
    <property type="evidence" value="ECO:0007669"/>
    <property type="project" value="UniProtKB-UniRule"/>
</dbReference>
<evidence type="ECO:0000256" key="4">
    <source>
        <dbReference type="ARBA" id="ARBA00022722"/>
    </source>
</evidence>
<comment type="similarity">
    <text evidence="3 13">Belongs to the XPF family.</text>
</comment>
<gene>
    <name evidence="16" type="ORF">ANCCAN_13035</name>
</gene>
<keyword evidence="12 13" id="KW-0539">Nucleus</keyword>
<dbReference type="PANTHER" id="PTHR13451:SF0">
    <property type="entry name" value="CROSSOVER JUNCTION ENDONUCLEASE MUS81"/>
    <property type="match status" value="1"/>
</dbReference>
<dbReference type="Gene3D" id="3.40.50.10130">
    <property type="match status" value="1"/>
</dbReference>
<dbReference type="InterPro" id="IPR047416">
    <property type="entry name" value="XPF_nuclease_Mus81"/>
</dbReference>
<evidence type="ECO:0000256" key="12">
    <source>
        <dbReference type="ARBA" id="ARBA00023242"/>
    </source>
</evidence>
<dbReference type="InterPro" id="IPR006166">
    <property type="entry name" value="ERCC4_domain"/>
</dbReference>
<dbReference type="SMART" id="SM00891">
    <property type="entry name" value="ERCC4"/>
    <property type="match status" value="1"/>
</dbReference>
<comment type="subunit">
    <text evidence="13">Interacts with EME1.</text>
</comment>
<keyword evidence="10 13" id="KW-0233">DNA recombination</keyword>
<evidence type="ECO:0000256" key="3">
    <source>
        <dbReference type="ARBA" id="ARBA00010015"/>
    </source>
</evidence>
<dbReference type="GO" id="GO:0046872">
    <property type="term" value="F:metal ion binding"/>
    <property type="evidence" value="ECO:0007669"/>
    <property type="project" value="UniProtKB-UniRule"/>
</dbReference>
<dbReference type="GO" id="GO:0000712">
    <property type="term" value="P:resolution of meiotic recombination intermediates"/>
    <property type="evidence" value="ECO:0007669"/>
    <property type="project" value="TreeGrafter"/>
</dbReference>
<dbReference type="CDD" id="cd20074">
    <property type="entry name" value="XPF_nuclease_Mus81"/>
    <property type="match status" value="1"/>
</dbReference>
<feature type="domain" description="ERCC4" evidence="15">
    <location>
        <begin position="65"/>
        <end position="161"/>
    </location>
</feature>
<dbReference type="GO" id="GO:0003677">
    <property type="term" value="F:DNA binding"/>
    <property type="evidence" value="ECO:0007669"/>
    <property type="project" value="UniProtKB-UniRule"/>
</dbReference>
<keyword evidence="8 13" id="KW-0378">Hydrolase</keyword>
<dbReference type="InterPro" id="IPR033309">
    <property type="entry name" value="Mus81"/>
</dbReference>
<dbReference type="EMBL" id="JOJR01000253">
    <property type="protein sequence ID" value="RCN41028.1"/>
    <property type="molecule type" value="Genomic_DNA"/>
</dbReference>
<evidence type="ECO:0000313" key="16">
    <source>
        <dbReference type="EMBL" id="RCN41028.1"/>
    </source>
</evidence>
<dbReference type="Pfam" id="PF02732">
    <property type="entry name" value="ERCC4"/>
    <property type="match status" value="1"/>
</dbReference>
<keyword evidence="17" id="KW-1185">Reference proteome</keyword>
<dbReference type="STRING" id="29170.A0A368GBG2"/>
<dbReference type="GO" id="GO:0006308">
    <property type="term" value="P:DNA catabolic process"/>
    <property type="evidence" value="ECO:0007669"/>
    <property type="project" value="UniProtKB-UniRule"/>
</dbReference>
<dbReference type="EC" id="3.1.22.-" evidence="13"/>
<evidence type="ECO:0000256" key="10">
    <source>
        <dbReference type="ARBA" id="ARBA00023172"/>
    </source>
</evidence>
<comment type="caution">
    <text evidence="16">The sequence shown here is derived from an EMBL/GenBank/DDBJ whole genome shotgun (WGS) entry which is preliminary data.</text>
</comment>
<protein>
    <recommendedName>
        <fullName evidence="13">Crossover junction endonuclease MUS81</fullName>
        <ecNumber evidence="13">3.1.22.-</ecNumber>
    </recommendedName>
</protein>
<dbReference type="GO" id="GO:0048476">
    <property type="term" value="C:Holliday junction resolvase complex"/>
    <property type="evidence" value="ECO:0007669"/>
    <property type="project" value="UniProtKB-UniRule"/>
</dbReference>
<feature type="non-terminal residue" evidence="16">
    <location>
        <position position="1"/>
    </location>
</feature>
<dbReference type="Gene3D" id="1.10.150.670">
    <property type="entry name" value="Crossover junction endonuclease EME1, DNA-binding domain"/>
    <property type="match status" value="1"/>
</dbReference>
<dbReference type="InterPro" id="IPR011335">
    <property type="entry name" value="Restrct_endonuc-II-like"/>
</dbReference>
<dbReference type="Proteomes" id="UP000252519">
    <property type="component" value="Unassembled WGS sequence"/>
</dbReference>
<comment type="subcellular location">
    <subcellularLocation>
        <location evidence="2 13">Nucleus</location>
    </subcellularLocation>
</comment>
<evidence type="ECO:0000256" key="6">
    <source>
        <dbReference type="ARBA" id="ARBA00022759"/>
    </source>
</evidence>
<evidence type="ECO:0000256" key="2">
    <source>
        <dbReference type="ARBA" id="ARBA00004123"/>
    </source>
</evidence>
<keyword evidence="7 13" id="KW-0227">DNA damage</keyword>
<dbReference type="AlphaFoldDB" id="A0A368GBG2"/>
<reference evidence="16 17" key="1">
    <citation type="submission" date="2014-10" db="EMBL/GenBank/DDBJ databases">
        <title>Draft genome of the hookworm Ancylostoma caninum.</title>
        <authorList>
            <person name="Mitreva M."/>
        </authorList>
    </citation>
    <scope>NUCLEOTIDE SEQUENCE [LARGE SCALE GENOMIC DNA]</scope>
    <source>
        <strain evidence="16 17">Baltimore</strain>
    </source>
</reference>
<evidence type="ECO:0000256" key="11">
    <source>
        <dbReference type="ARBA" id="ARBA00023204"/>
    </source>
</evidence>
<dbReference type="InterPro" id="IPR042530">
    <property type="entry name" value="EME1/EME2_C"/>
</dbReference>
<dbReference type="PANTHER" id="PTHR13451">
    <property type="entry name" value="CLASS II CROSSOVER JUNCTION ENDONUCLEASE MUS81"/>
    <property type="match status" value="1"/>
</dbReference>
<comment type="function">
    <text evidence="13">Interacts with EME1 to form a DNA structure-specific endonuclease with substrate preference for branched DNA structures with a 5'-end at the branch nick. Typical substrates include 3'-flap structures, D-loops, replication forks and nicked Holliday junctions. May be required in mitosis for the processing of stalled or collapsed replication fork intermediates. May be required in meiosis for the repair of meiosis-specific double strand breaks subsequent to single-end invasion (SEI).</text>
</comment>
<comment type="cofactor">
    <cofactor evidence="1 13">
        <name>Mg(2+)</name>
        <dbReference type="ChEBI" id="CHEBI:18420"/>
    </cofactor>
</comment>
<evidence type="ECO:0000313" key="17">
    <source>
        <dbReference type="Proteomes" id="UP000252519"/>
    </source>
</evidence>
<dbReference type="GO" id="GO:0031573">
    <property type="term" value="P:mitotic intra-S DNA damage checkpoint signaling"/>
    <property type="evidence" value="ECO:0007669"/>
    <property type="project" value="TreeGrafter"/>
</dbReference>
<name>A0A368GBG2_ANCCA</name>
<evidence type="ECO:0000256" key="7">
    <source>
        <dbReference type="ARBA" id="ARBA00022763"/>
    </source>
</evidence>
<dbReference type="OrthoDB" id="5963188at2759"/>
<keyword evidence="9 13" id="KW-0460">Magnesium</keyword>
<keyword evidence="5 13" id="KW-0479">Metal-binding</keyword>
<feature type="compositionally biased region" description="Polar residues" evidence="14">
    <location>
        <begin position="27"/>
        <end position="44"/>
    </location>
</feature>